<dbReference type="EMBL" id="JAEHHL010000008">
    <property type="protein sequence ID" value="MBK0400191.1"/>
    <property type="molecule type" value="Genomic_DNA"/>
</dbReference>
<dbReference type="Pfam" id="PF13561">
    <property type="entry name" value="adh_short_C2"/>
    <property type="match status" value="1"/>
</dbReference>
<reference evidence="3" key="1">
    <citation type="submission" date="2020-12" db="EMBL/GenBank/DDBJ databases">
        <title>Bacterial taxonomy.</title>
        <authorList>
            <person name="Pan X."/>
        </authorList>
    </citation>
    <scope>NUCLEOTIDE SEQUENCE</scope>
    <source>
        <strain evidence="3">M0105</strain>
    </source>
</reference>
<dbReference type="PANTHER" id="PTHR43477:SF1">
    <property type="entry name" value="DIHYDROANTICAPSIN 7-DEHYDROGENASE"/>
    <property type="match status" value="1"/>
</dbReference>
<dbReference type="InterPro" id="IPR051122">
    <property type="entry name" value="SDR_DHRS6-like"/>
</dbReference>
<evidence type="ECO:0000313" key="4">
    <source>
        <dbReference type="Proteomes" id="UP000655420"/>
    </source>
</evidence>
<dbReference type="GO" id="GO:0016491">
    <property type="term" value="F:oxidoreductase activity"/>
    <property type="evidence" value="ECO:0007669"/>
    <property type="project" value="UniProtKB-KW"/>
</dbReference>
<dbReference type="InterPro" id="IPR002347">
    <property type="entry name" value="SDR_fam"/>
</dbReference>
<gene>
    <name evidence="3" type="ORF">H0I76_13415</name>
</gene>
<dbReference type="Proteomes" id="UP000655420">
    <property type="component" value="Unassembled WGS sequence"/>
</dbReference>
<evidence type="ECO:0000256" key="1">
    <source>
        <dbReference type="ARBA" id="ARBA00006484"/>
    </source>
</evidence>
<dbReference type="PRINTS" id="PR00081">
    <property type="entry name" value="GDHRDH"/>
</dbReference>
<dbReference type="InterPro" id="IPR036291">
    <property type="entry name" value="NAD(P)-bd_dom_sf"/>
</dbReference>
<comment type="caution">
    <text evidence="3">The sequence shown here is derived from an EMBL/GenBank/DDBJ whole genome shotgun (WGS) entry which is preliminary data.</text>
</comment>
<dbReference type="CDD" id="cd05233">
    <property type="entry name" value="SDR_c"/>
    <property type="match status" value="1"/>
</dbReference>
<proteinExistence type="inferred from homology"/>
<organism evidence="3 4">
    <name type="scientific">Thermohalobaculum xanthum</name>
    <dbReference type="NCBI Taxonomy" id="2753746"/>
    <lineage>
        <taxon>Bacteria</taxon>
        <taxon>Pseudomonadati</taxon>
        <taxon>Pseudomonadota</taxon>
        <taxon>Alphaproteobacteria</taxon>
        <taxon>Rhodobacterales</taxon>
        <taxon>Paracoccaceae</taxon>
        <taxon>Thermohalobaculum</taxon>
    </lineage>
</organism>
<keyword evidence="4" id="KW-1185">Reference proteome</keyword>
<sequence>MAPGIDGIAGQSVLIIGGSSGIGLAAARTFDAAGARVTIVGRSAERGAAARAELGAGATFRACDAAEPASLERMVADTLAAHGRIDTLMVSPGTTRLPELLFRQSLEDIRTSLIKDLAPVLLSCRAVLPAMMAQGAGCIINVASDAGKIATPGESVIGANMAAVIQFTRGLAIEGKRNGIRANVITPSLVEGTPLTERLMAEGTFPAKLFAKARQLAHLGPTTPEDLASLALFLAGPGAARITGQAISVNGGISAA</sequence>
<dbReference type="AlphaFoldDB" id="A0A8J7M8D7"/>
<dbReference type="SUPFAM" id="SSF51735">
    <property type="entry name" value="NAD(P)-binding Rossmann-fold domains"/>
    <property type="match status" value="1"/>
</dbReference>
<dbReference type="Gene3D" id="3.40.50.720">
    <property type="entry name" value="NAD(P)-binding Rossmann-like Domain"/>
    <property type="match status" value="1"/>
</dbReference>
<evidence type="ECO:0000256" key="2">
    <source>
        <dbReference type="ARBA" id="ARBA00023002"/>
    </source>
</evidence>
<accession>A0A8J7M8D7</accession>
<comment type="similarity">
    <text evidence="1">Belongs to the short-chain dehydrogenases/reductases (SDR) family.</text>
</comment>
<dbReference type="PANTHER" id="PTHR43477">
    <property type="entry name" value="DIHYDROANTICAPSIN 7-DEHYDROGENASE"/>
    <property type="match status" value="1"/>
</dbReference>
<evidence type="ECO:0000313" key="3">
    <source>
        <dbReference type="EMBL" id="MBK0400191.1"/>
    </source>
</evidence>
<keyword evidence="2" id="KW-0560">Oxidoreductase</keyword>
<dbReference type="RefSeq" id="WP_200610666.1">
    <property type="nucleotide sequence ID" value="NZ_JAEHHL010000008.1"/>
</dbReference>
<protein>
    <submittedName>
        <fullName evidence="3">SDR family oxidoreductase</fullName>
    </submittedName>
</protein>
<name>A0A8J7M8D7_9RHOB</name>